<dbReference type="Proteomes" id="UP000594638">
    <property type="component" value="Unassembled WGS sequence"/>
</dbReference>
<accession>A0A8S0U4N3</accession>
<dbReference type="SUPFAM" id="SSF47699">
    <property type="entry name" value="Bifunctional inhibitor/lipid-transfer protein/seed storage 2S albumin"/>
    <property type="match status" value="1"/>
</dbReference>
<dbReference type="InterPro" id="IPR016140">
    <property type="entry name" value="Bifunc_inhib/LTP/seed_store"/>
</dbReference>
<gene>
    <name evidence="6" type="ORF">OLEA9_A019748</name>
</gene>
<evidence type="ECO:0000256" key="2">
    <source>
        <dbReference type="ARBA" id="ARBA00022448"/>
    </source>
</evidence>
<evidence type="ECO:0000256" key="3">
    <source>
        <dbReference type="ARBA" id="ARBA00023121"/>
    </source>
</evidence>
<sequence length="118" mass="12260">MAIRMRMLSLVLLVLLTSPVLNNGGPIDCINSVVSALNPCKDFLNGGLPLPTAECCGGVKSLIGVAADVVCQCLKENPIGGVIPSLANLIPGLCDLVPFLPFINCLIPSESSSEIPMQ</sequence>
<dbReference type="InterPro" id="IPR000528">
    <property type="entry name" value="Plant_nsLTP"/>
</dbReference>
<name>A0A8S0U4N3_OLEEU</name>
<keyword evidence="4" id="KW-0732">Signal</keyword>
<evidence type="ECO:0000256" key="1">
    <source>
        <dbReference type="ARBA" id="ARBA00009748"/>
    </source>
</evidence>
<evidence type="ECO:0000259" key="5">
    <source>
        <dbReference type="Pfam" id="PF00234"/>
    </source>
</evidence>
<dbReference type="PANTHER" id="PTHR33076">
    <property type="entry name" value="NON-SPECIFIC LIPID-TRANSFER PROTEIN 2-RELATED"/>
    <property type="match status" value="1"/>
</dbReference>
<dbReference type="GO" id="GO:0006869">
    <property type="term" value="P:lipid transport"/>
    <property type="evidence" value="ECO:0007669"/>
    <property type="project" value="InterPro"/>
</dbReference>
<evidence type="ECO:0000313" key="6">
    <source>
        <dbReference type="EMBL" id="CAA3013452.1"/>
    </source>
</evidence>
<dbReference type="OrthoDB" id="1920459at2759"/>
<proteinExistence type="inferred from homology"/>
<dbReference type="GO" id="GO:0008289">
    <property type="term" value="F:lipid binding"/>
    <property type="evidence" value="ECO:0007669"/>
    <property type="project" value="UniProtKB-KW"/>
</dbReference>
<dbReference type="AlphaFoldDB" id="A0A8S0U4N3"/>
<evidence type="ECO:0000313" key="7">
    <source>
        <dbReference type="Proteomes" id="UP000594638"/>
    </source>
</evidence>
<keyword evidence="7" id="KW-1185">Reference proteome</keyword>
<dbReference type="EMBL" id="CACTIH010007438">
    <property type="protein sequence ID" value="CAA3013452.1"/>
    <property type="molecule type" value="Genomic_DNA"/>
</dbReference>
<dbReference type="Gene3D" id="1.10.110.10">
    <property type="entry name" value="Plant lipid-transfer and hydrophobic proteins"/>
    <property type="match status" value="1"/>
</dbReference>
<feature type="signal peptide" evidence="4">
    <location>
        <begin position="1"/>
        <end position="24"/>
    </location>
</feature>
<dbReference type="Pfam" id="PF00234">
    <property type="entry name" value="Tryp_alpha_amyl"/>
    <property type="match status" value="1"/>
</dbReference>
<protein>
    <recommendedName>
        <fullName evidence="5">Bifunctional inhibitor/plant lipid transfer protein/seed storage helical domain-containing protein</fullName>
    </recommendedName>
</protein>
<organism evidence="6 7">
    <name type="scientific">Olea europaea subsp. europaea</name>
    <dbReference type="NCBI Taxonomy" id="158383"/>
    <lineage>
        <taxon>Eukaryota</taxon>
        <taxon>Viridiplantae</taxon>
        <taxon>Streptophyta</taxon>
        <taxon>Embryophyta</taxon>
        <taxon>Tracheophyta</taxon>
        <taxon>Spermatophyta</taxon>
        <taxon>Magnoliopsida</taxon>
        <taxon>eudicotyledons</taxon>
        <taxon>Gunneridae</taxon>
        <taxon>Pentapetalae</taxon>
        <taxon>asterids</taxon>
        <taxon>lamiids</taxon>
        <taxon>Lamiales</taxon>
        <taxon>Oleaceae</taxon>
        <taxon>Oleeae</taxon>
        <taxon>Olea</taxon>
    </lineage>
</organism>
<keyword evidence="3" id="KW-0446">Lipid-binding</keyword>
<feature type="chain" id="PRO_5035754623" description="Bifunctional inhibitor/plant lipid transfer protein/seed storage helical domain-containing protein" evidence="4">
    <location>
        <begin position="25"/>
        <end position="118"/>
    </location>
</feature>
<comment type="similarity">
    <text evidence="1">Belongs to the plant LTP family.</text>
</comment>
<dbReference type="Gramene" id="OE9A019748T1">
    <property type="protein sequence ID" value="OE9A019748C1"/>
    <property type="gene ID" value="OE9A019748"/>
</dbReference>
<comment type="caution">
    <text evidence="6">The sequence shown here is derived from an EMBL/GenBank/DDBJ whole genome shotgun (WGS) entry which is preliminary data.</text>
</comment>
<reference evidence="6 7" key="1">
    <citation type="submission" date="2019-12" db="EMBL/GenBank/DDBJ databases">
        <authorList>
            <person name="Alioto T."/>
            <person name="Alioto T."/>
            <person name="Gomez Garrido J."/>
        </authorList>
    </citation>
    <scope>NUCLEOTIDE SEQUENCE [LARGE SCALE GENOMIC DNA]</scope>
</reference>
<evidence type="ECO:0000256" key="4">
    <source>
        <dbReference type="SAM" id="SignalP"/>
    </source>
</evidence>
<dbReference type="InterPro" id="IPR036312">
    <property type="entry name" value="Bifun_inhib/LTP/seed_sf"/>
</dbReference>
<feature type="domain" description="Bifunctional inhibitor/plant lipid transfer protein/seed storage helical" evidence="5">
    <location>
        <begin position="33"/>
        <end position="98"/>
    </location>
</feature>
<keyword evidence="2" id="KW-0813">Transport</keyword>